<dbReference type="GO" id="GO:0008168">
    <property type="term" value="F:methyltransferase activity"/>
    <property type="evidence" value="ECO:0007669"/>
    <property type="project" value="UniProtKB-KW"/>
</dbReference>
<keyword evidence="2" id="KW-0489">Methyltransferase</keyword>
<protein>
    <submittedName>
        <fullName evidence="6">Cyclopropane-fatty-acyl-phospholipid synthase</fullName>
    </submittedName>
</protein>
<dbReference type="Gene3D" id="3.40.50.150">
    <property type="entry name" value="Vaccinia Virus protein VP39"/>
    <property type="match status" value="1"/>
</dbReference>
<dbReference type="PIRSF" id="PIRSF003085">
    <property type="entry name" value="CMAS"/>
    <property type="match status" value="1"/>
</dbReference>
<dbReference type="PANTHER" id="PTHR43667:SF1">
    <property type="entry name" value="CYCLOPROPANE-FATTY-ACYL-PHOSPHOLIPID SYNTHASE"/>
    <property type="match status" value="1"/>
</dbReference>
<evidence type="ECO:0000256" key="1">
    <source>
        <dbReference type="ARBA" id="ARBA00010815"/>
    </source>
</evidence>
<dbReference type="Proteomes" id="UP000183760">
    <property type="component" value="Unassembled WGS sequence"/>
</dbReference>
<dbReference type="InterPro" id="IPR050723">
    <property type="entry name" value="CFA/CMAS"/>
</dbReference>
<dbReference type="GO" id="GO:0008610">
    <property type="term" value="P:lipid biosynthetic process"/>
    <property type="evidence" value="ECO:0007669"/>
    <property type="project" value="InterPro"/>
</dbReference>
<dbReference type="InterPro" id="IPR029063">
    <property type="entry name" value="SAM-dependent_MTases_sf"/>
</dbReference>
<dbReference type="InterPro" id="IPR003333">
    <property type="entry name" value="CMAS"/>
</dbReference>
<evidence type="ECO:0000256" key="4">
    <source>
        <dbReference type="ARBA" id="ARBA00022691"/>
    </source>
</evidence>
<gene>
    <name evidence="6" type="ORF">MFU01_72730</name>
    <name evidence="7" type="ORF">SAMN05443572_107393</name>
</gene>
<dbReference type="EMBL" id="BJXR01000059">
    <property type="protein sequence ID" value="GEN12236.1"/>
    <property type="molecule type" value="Genomic_DNA"/>
</dbReference>
<dbReference type="Proteomes" id="UP000321514">
    <property type="component" value="Unassembled WGS sequence"/>
</dbReference>
<proteinExistence type="inferred from homology"/>
<evidence type="ECO:0000256" key="3">
    <source>
        <dbReference type="ARBA" id="ARBA00022679"/>
    </source>
</evidence>
<keyword evidence="3" id="KW-0808">Transferase</keyword>
<evidence type="ECO:0000313" key="6">
    <source>
        <dbReference type="EMBL" id="GEN12236.1"/>
    </source>
</evidence>
<evidence type="ECO:0000313" key="7">
    <source>
        <dbReference type="EMBL" id="SEU27146.1"/>
    </source>
</evidence>
<organism evidence="6 9">
    <name type="scientific">Myxococcus fulvus</name>
    <dbReference type="NCBI Taxonomy" id="33"/>
    <lineage>
        <taxon>Bacteria</taxon>
        <taxon>Pseudomonadati</taxon>
        <taxon>Myxococcota</taxon>
        <taxon>Myxococcia</taxon>
        <taxon>Myxococcales</taxon>
        <taxon>Cystobacterineae</taxon>
        <taxon>Myxococcaceae</taxon>
        <taxon>Myxococcus</taxon>
    </lineage>
</organism>
<keyword evidence="5" id="KW-0443">Lipid metabolism</keyword>
<evidence type="ECO:0000313" key="8">
    <source>
        <dbReference type="Proteomes" id="UP000183760"/>
    </source>
</evidence>
<comment type="similarity">
    <text evidence="1">Belongs to the CFA/CMAS family.</text>
</comment>
<reference evidence="6 9" key="2">
    <citation type="submission" date="2019-07" db="EMBL/GenBank/DDBJ databases">
        <title>Whole genome shotgun sequence of Myxococcus fulvus NBRC 100333.</title>
        <authorList>
            <person name="Hosoyama A."/>
            <person name="Uohara A."/>
            <person name="Ohji S."/>
            <person name="Ichikawa N."/>
        </authorList>
    </citation>
    <scope>NUCLEOTIDE SEQUENCE [LARGE SCALE GENOMIC DNA]</scope>
    <source>
        <strain evidence="6 9">NBRC 100333</strain>
    </source>
</reference>
<keyword evidence="4" id="KW-0949">S-adenosyl-L-methionine</keyword>
<dbReference type="OrthoDB" id="9782855at2"/>
<dbReference type="AlphaFoldDB" id="A0A511TDJ0"/>
<dbReference type="Pfam" id="PF02353">
    <property type="entry name" value="CMAS"/>
    <property type="match status" value="1"/>
</dbReference>
<dbReference type="PANTHER" id="PTHR43667">
    <property type="entry name" value="CYCLOPROPANE-FATTY-ACYL-PHOSPHOLIPID SYNTHASE"/>
    <property type="match status" value="1"/>
</dbReference>
<comment type="caution">
    <text evidence="6">The sequence shown here is derived from an EMBL/GenBank/DDBJ whole genome shotgun (WGS) entry which is preliminary data.</text>
</comment>
<dbReference type="EMBL" id="FOIB01000007">
    <property type="protein sequence ID" value="SEU27146.1"/>
    <property type="molecule type" value="Genomic_DNA"/>
</dbReference>
<dbReference type="SUPFAM" id="SSF53335">
    <property type="entry name" value="S-adenosyl-L-methionine-dependent methyltransferases"/>
    <property type="match status" value="1"/>
</dbReference>
<name>A0A511TDJ0_MYXFU</name>
<dbReference type="RefSeq" id="WP_082165214.1">
    <property type="nucleotide sequence ID" value="NZ_BJXR01000059.1"/>
</dbReference>
<sequence>MGSPARVDEAPTGTAAALREREGDKYGGSQEGIQAHYDHDARFWELVLGPTMTYSCALFEDPDEPLERAQIRKIDWHLASANVANARTVLDVGCGWGSVLRHTSARPSVERTVGLTLSPLQADYLRSLNLPRVEVRVENWATHEPARPYDSIISVGALEHFAKREETPEEKVAVYADFLARCHKWLTPSGRLSLQTIAFGDMRREDASDFMNREIFPDSDLPFLGEIVAAAEGLFEIVAFRNDRLHYARTYDRWATNLRRHREEAVKLVGEETVARTERYFKLTSMGFRLGKQHLLRFMLRPISPHWSVNGADHWGPRGS</sequence>
<dbReference type="GO" id="GO:0032259">
    <property type="term" value="P:methylation"/>
    <property type="evidence" value="ECO:0007669"/>
    <property type="project" value="UniProtKB-KW"/>
</dbReference>
<dbReference type="STRING" id="1334629.MFUL124B02_21375"/>
<dbReference type="CDD" id="cd02440">
    <property type="entry name" value="AdoMet_MTases"/>
    <property type="match status" value="1"/>
</dbReference>
<keyword evidence="8" id="KW-1185">Reference proteome</keyword>
<evidence type="ECO:0000256" key="5">
    <source>
        <dbReference type="ARBA" id="ARBA00023098"/>
    </source>
</evidence>
<accession>A0A511TDJ0</accession>
<reference evidence="7 8" key="1">
    <citation type="submission" date="2016-10" db="EMBL/GenBank/DDBJ databases">
        <authorList>
            <person name="Varghese N."/>
            <person name="Submissions S."/>
        </authorList>
    </citation>
    <scope>NUCLEOTIDE SEQUENCE [LARGE SCALE GENOMIC DNA]</scope>
    <source>
        <strain evidence="7 8">DSM 16525</strain>
    </source>
</reference>
<evidence type="ECO:0000313" key="9">
    <source>
        <dbReference type="Proteomes" id="UP000321514"/>
    </source>
</evidence>
<evidence type="ECO:0000256" key="2">
    <source>
        <dbReference type="ARBA" id="ARBA00022603"/>
    </source>
</evidence>